<protein>
    <submittedName>
        <fullName evidence="1">Uncharacterized protein</fullName>
    </submittedName>
</protein>
<comment type="caution">
    <text evidence="1">The sequence shown here is derived from an EMBL/GenBank/DDBJ whole genome shotgun (WGS) entry which is preliminary data.</text>
</comment>
<gene>
    <name evidence="1" type="ORF">S06H3_06543</name>
</gene>
<dbReference type="EMBL" id="BARV01002556">
    <property type="protein sequence ID" value="GAH93434.1"/>
    <property type="molecule type" value="Genomic_DNA"/>
</dbReference>
<organism evidence="1">
    <name type="scientific">marine sediment metagenome</name>
    <dbReference type="NCBI Taxonomy" id="412755"/>
    <lineage>
        <taxon>unclassified sequences</taxon>
        <taxon>metagenomes</taxon>
        <taxon>ecological metagenomes</taxon>
    </lineage>
</organism>
<reference evidence="1" key="1">
    <citation type="journal article" date="2014" name="Front. Microbiol.">
        <title>High frequency of phylogenetically diverse reductive dehalogenase-homologous genes in deep subseafloor sedimentary metagenomes.</title>
        <authorList>
            <person name="Kawai M."/>
            <person name="Futagami T."/>
            <person name="Toyoda A."/>
            <person name="Takaki Y."/>
            <person name="Nishi S."/>
            <person name="Hori S."/>
            <person name="Arai W."/>
            <person name="Tsubouchi T."/>
            <person name="Morono Y."/>
            <person name="Uchiyama I."/>
            <person name="Ito T."/>
            <person name="Fujiyama A."/>
            <person name="Inagaki F."/>
            <person name="Takami H."/>
        </authorList>
    </citation>
    <scope>NUCLEOTIDE SEQUENCE</scope>
    <source>
        <strain evidence="1">Expedition CK06-06</strain>
    </source>
</reference>
<accession>X1KTE9</accession>
<sequence>MNDHGKYFEDIEKDAELVEFYKNAHFFEDISSIDLEPEFSEVLVDNFWELL</sequence>
<name>X1KTE9_9ZZZZ</name>
<proteinExistence type="predicted"/>
<evidence type="ECO:0000313" key="1">
    <source>
        <dbReference type="EMBL" id="GAH93434.1"/>
    </source>
</evidence>
<dbReference type="AlphaFoldDB" id="X1KTE9"/>